<dbReference type="Pfam" id="PF02687">
    <property type="entry name" value="FtsX"/>
    <property type="match status" value="2"/>
</dbReference>
<keyword evidence="5 7" id="KW-0472">Membrane</keyword>
<feature type="transmembrane region" description="Helical" evidence="7">
    <location>
        <begin position="776"/>
        <end position="805"/>
    </location>
</feature>
<name>A0ABX0ABS0_9BACI</name>
<feature type="transmembrane region" description="Helical" evidence="7">
    <location>
        <begin position="410"/>
        <end position="429"/>
    </location>
</feature>
<keyword evidence="10" id="KW-1185">Reference proteome</keyword>
<evidence type="ECO:0000256" key="1">
    <source>
        <dbReference type="ARBA" id="ARBA00004651"/>
    </source>
</evidence>
<dbReference type="InterPro" id="IPR050250">
    <property type="entry name" value="Macrolide_Exporter_MacB"/>
</dbReference>
<evidence type="ECO:0000256" key="7">
    <source>
        <dbReference type="SAM" id="Phobius"/>
    </source>
</evidence>
<feature type="transmembrane region" description="Helical" evidence="7">
    <location>
        <begin position="12"/>
        <end position="34"/>
    </location>
</feature>
<protein>
    <recommendedName>
        <fullName evidence="8">ABC3 transporter permease C-terminal domain-containing protein</fullName>
    </recommendedName>
</protein>
<accession>A0ABX0ABS0</accession>
<feature type="transmembrane region" description="Helical" evidence="7">
    <location>
        <begin position="696"/>
        <end position="719"/>
    </location>
</feature>
<dbReference type="PANTHER" id="PTHR30572:SF4">
    <property type="entry name" value="ABC TRANSPORTER PERMEASE YTRF"/>
    <property type="match status" value="1"/>
</dbReference>
<evidence type="ECO:0000256" key="6">
    <source>
        <dbReference type="ARBA" id="ARBA00038076"/>
    </source>
</evidence>
<proteinExistence type="inferred from homology"/>
<evidence type="ECO:0000256" key="5">
    <source>
        <dbReference type="ARBA" id="ARBA00023136"/>
    </source>
</evidence>
<comment type="similarity">
    <text evidence="6">Belongs to the ABC-4 integral membrane protein family.</text>
</comment>
<reference evidence="9 10" key="1">
    <citation type="submission" date="2020-01" db="EMBL/GenBank/DDBJ databases">
        <title>A novel Bacillus sp. from Pasinler.</title>
        <authorList>
            <person name="Adiguzel A."/>
            <person name="Ay H."/>
            <person name="Baltaci M.O."/>
        </authorList>
    </citation>
    <scope>NUCLEOTIDE SEQUENCE [LARGE SCALE GENOMIC DNA]</scope>
    <source>
        <strain evidence="9 10">P1</strain>
    </source>
</reference>
<feature type="domain" description="ABC3 transporter permease C-terminal" evidence="8">
    <location>
        <begin position="249"/>
        <end position="368"/>
    </location>
</feature>
<evidence type="ECO:0000313" key="9">
    <source>
        <dbReference type="EMBL" id="NCU18517.1"/>
    </source>
</evidence>
<keyword evidence="2" id="KW-1003">Cell membrane</keyword>
<comment type="caution">
    <text evidence="9">The sequence shown here is derived from an EMBL/GenBank/DDBJ whole genome shotgun (WGS) entry which is preliminary data.</text>
</comment>
<feature type="domain" description="ABC3 transporter permease C-terminal" evidence="8">
    <location>
        <begin position="702"/>
        <end position="809"/>
    </location>
</feature>
<feature type="transmembrane region" description="Helical" evidence="7">
    <location>
        <begin position="248"/>
        <end position="269"/>
    </location>
</feature>
<organism evidence="9 10">
    <name type="scientific">Pallidibacillus pasinlerensis</name>
    <dbReference type="NCBI Taxonomy" id="2703818"/>
    <lineage>
        <taxon>Bacteria</taxon>
        <taxon>Bacillati</taxon>
        <taxon>Bacillota</taxon>
        <taxon>Bacilli</taxon>
        <taxon>Bacillales</taxon>
        <taxon>Bacillaceae</taxon>
        <taxon>Pallidibacillus</taxon>
    </lineage>
</organism>
<keyword evidence="3 7" id="KW-0812">Transmembrane</keyword>
<comment type="subcellular location">
    <subcellularLocation>
        <location evidence="1">Cell membrane</location>
        <topology evidence="1">Multi-pass membrane protein</topology>
    </subcellularLocation>
</comment>
<dbReference type="Proteomes" id="UP000743899">
    <property type="component" value="Unassembled WGS sequence"/>
</dbReference>
<dbReference type="InterPro" id="IPR003838">
    <property type="entry name" value="ABC3_permease_C"/>
</dbReference>
<feature type="transmembrane region" description="Helical" evidence="7">
    <location>
        <begin position="290"/>
        <end position="315"/>
    </location>
</feature>
<feature type="transmembrane region" description="Helical" evidence="7">
    <location>
        <begin position="335"/>
        <end position="358"/>
    </location>
</feature>
<gene>
    <name evidence="9" type="ORF">GW534_12450</name>
</gene>
<evidence type="ECO:0000256" key="4">
    <source>
        <dbReference type="ARBA" id="ARBA00022989"/>
    </source>
</evidence>
<sequence length="818" mass="94642">MLRLAYNLLKSRLKWFILMTFVLSVILSIIISVFTASESIKAGIKEQGYQDYGEHTLTLLDINTKQGFTLNNIKTEKVGEYQIVGTVKMEKGHIATVGKMDEQAIKMGRIELVDGTFPTEENEVSIEFSYLQSIDSNWEIGEQRELKINNENISLTLTGIVKDYSARWSVPYDFKKGVNDFPNIFLSEKSEITAAHKNLLVKLKENDGNIERITEKANEVLAEHKGFFNERLFFNSLANLKHISNVTLMFQVITLVASFLCMICLLHYFNIGQTKKFGILKSVGSTNKDLLKVSLAQVTIIFLSSIILAIPLQIILHSTIIKKTFHVSGFDISEFLPIMGVVALWLIAIFLITVYSSFRAIKNIRKQSIYSLIKEQLQERKTSVKIPTQIKDFTLRKVWTQVLSYPKQSILIVSMLTLAILIITFSVFIEKESAGIWDSKVDYYLNSQEIYGFDTRENLDVLLKEGLTFPPDDVREIEKDKNIEFVEKNPFMVDVHPLLREEQINYDIRQWIIQNGSLSSTYNDKYIIPNVRYITLNEDEFELLYPAYNFQDFSDKVIIHYPVSSNIMGEKSLQGETITFAQTKKRTTSHGYDTRFWNFEVLEVSNEPFQFQVDSSTIIEYPEFTIVFSEDSAIEQGLFKGYNELAFFLKPDLKGEERKEIESRIYSLIALTPGSLYQNISTFIDEDTRMSVFVGYLGKLTFIVSILLSIISMTVIVFSKYKTQKREWGVYLSMGMRKRTVYELMFFEQFSYLITSTIIALILFSLTKFMNTLYSFFFYIQYFCLSVLVLFLLTLIGWFIIIRIIKNQSIFSLIREEE</sequence>
<evidence type="ECO:0000256" key="2">
    <source>
        <dbReference type="ARBA" id="ARBA00022475"/>
    </source>
</evidence>
<keyword evidence="4 7" id="KW-1133">Transmembrane helix</keyword>
<feature type="transmembrane region" description="Helical" evidence="7">
    <location>
        <begin position="740"/>
        <end position="764"/>
    </location>
</feature>
<evidence type="ECO:0000313" key="10">
    <source>
        <dbReference type="Proteomes" id="UP000743899"/>
    </source>
</evidence>
<evidence type="ECO:0000256" key="3">
    <source>
        <dbReference type="ARBA" id="ARBA00022692"/>
    </source>
</evidence>
<dbReference type="EMBL" id="JAACYS010000064">
    <property type="protein sequence ID" value="NCU18517.1"/>
    <property type="molecule type" value="Genomic_DNA"/>
</dbReference>
<dbReference type="PANTHER" id="PTHR30572">
    <property type="entry name" value="MEMBRANE COMPONENT OF TRANSPORTER-RELATED"/>
    <property type="match status" value="1"/>
</dbReference>
<evidence type="ECO:0000259" key="8">
    <source>
        <dbReference type="Pfam" id="PF02687"/>
    </source>
</evidence>